<accession>A0AAV2YUA5</accession>
<dbReference type="EMBL" id="DAKRPA010000141">
    <property type="protein sequence ID" value="DAZ97271.1"/>
    <property type="molecule type" value="Genomic_DNA"/>
</dbReference>
<organism evidence="1 2">
    <name type="scientific">Lagenidium giganteum</name>
    <dbReference type="NCBI Taxonomy" id="4803"/>
    <lineage>
        <taxon>Eukaryota</taxon>
        <taxon>Sar</taxon>
        <taxon>Stramenopiles</taxon>
        <taxon>Oomycota</taxon>
        <taxon>Peronosporomycetes</taxon>
        <taxon>Pythiales</taxon>
        <taxon>Pythiaceae</taxon>
    </lineage>
</organism>
<name>A0AAV2YUA5_9STRA</name>
<proteinExistence type="predicted"/>
<evidence type="ECO:0008006" key="3">
    <source>
        <dbReference type="Google" id="ProtNLM"/>
    </source>
</evidence>
<gene>
    <name evidence="1" type="ORF">N0F65_009322</name>
</gene>
<reference evidence="1" key="2">
    <citation type="journal article" date="2023" name="Microbiol Resour">
        <title>Decontamination and Annotation of the Draft Genome Sequence of the Oomycete Lagenidium giganteum ARSEF 373.</title>
        <authorList>
            <person name="Morgan W.R."/>
            <person name="Tartar A."/>
        </authorList>
    </citation>
    <scope>NUCLEOTIDE SEQUENCE</scope>
    <source>
        <strain evidence="1">ARSEF 373</strain>
    </source>
</reference>
<keyword evidence="2" id="KW-1185">Reference proteome</keyword>
<evidence type="ECO:0000313" key="1">
    <source>
        <dbReference type="EMBL" id="DAZ97271.1"/>
    </source>
</evidence>
<dbReference type="AlphaFoldDB" id="A0AAV2YUA5"/>
<evidence type="ECO:0000313" key="2">
    <source>
        <dbReference type="Proteomes" id="UP001146120"/>
    </source>
</evidence>
<dbReference type="Proteomes" id="UP001146120">
    <property type="component" value="Unassembled WGS sequence"/>
</dbReference>
<reference evidence="1" key="1">
    <citation type="submission" date="2022-11" db="EMBL/GenBank/DDBJ databases">
        <authorList>
            <person name="Morgan W.R."/>
            <person name="Tartar A."/>
        </authorList>
    </citation>
    <scope>NUCLEOTIDE SEQUENCE</scope>
    <source>
        <strain evidence="1">ARSEF 373</strain>
    </source>
</reference>
<protein>
    <recommendedName>
        <fullName evidence="3">Transposase</fullName>
    </recommendedName>
</protein>
<sequence>MLQAQAVDVSRRFNIPEGKFVASHVWQKHCRRSHKRAYRCRTHQGQQSLFAANEATAAFAQKLRDYTQRHSITRPLNADQTAAFSSMYRSGQSMPVEPRPYG</sequence>
<comment type="caution">
    <text evidence="1">The sequence shown here is derived from an EMBL/GenBank/DDBJ whole genome shotgun (WGS) entry which is preliminary data.</text>
</comment>